<keyword evidence="2" id="KW-1185">Reference proteome</keyword>
<evidence type="ECO:0000313" key="1">
    <source>
        <dbReference type="EMBL" id="MPC16605.1"/>
    </source>
</evidence>
<proteinExistence type="predicted"/>
<comment type="caution">
    <text evidence="1">The sequence shown here is derived from an EMBL/GenBank/DDBJ whole genome shotgun (WGS) entry which is preliminary data.</text>
</comment>
<accession>A0A5B7D531</accession>
<organism evidence="1 2">
    <name type="scientific">Portunus trituberculatus</name>
    <name type="common">Swimming crab</name>
    <name type="synonym">Neptunus trituberculatus</name>
    <dbReference type="NCBI Taxonomy" id="210409"/>
    <lineage>
        <taxon>Eukaryota</taxon>
        <taxon>Metazoa</taxon>
        <taxon>Ecdysozoa</taxon>
        <taxon>Arthropoda</taxon>
        <taxon>Crustacea</taxon>
        <taxon>Multicrustacea</taxon>
        <taxon>Malacostraca</taxon>
        <taxon>Eumalacostraca</taxon>
        <taxon>Eucarida</taxon>
        <taxon>Decapoda</taxon>
        <taxon>Pleocyemata</taxon>
        <taxon>Brachyura</taxon>
        <taxon>Eubrachyura</taxon>
        <taxon>Portunoidea</taxon>
        <taxon>Portunidae</taxon>
        <taxon>Portuninae</taxon>
        <taxon>Portunus</taxon>
    </lineage>
</organism>
<evidence type="ECO:0000313" key="2">
    <source>
        <dbReference type="Proteomes" id="UP000324222"/>
    </source>
</evidence>
<dbReference type="EMBL" id="VSRR010000520">
    <property type="protein sequence ID" value="MPC16605.1"/>
    <property type="molecule type" value="Genomic_DNA"/>
</dbReference>
<protein>
    <submittedName>
        <fullName evidence="1">Uncharacterized protein</fullName>
    </submittedName>
</protein>
<dbReference type="AlphaFoldDB" id="A0A5B7D531"/>
<dbReference type="Proteomes" id="UP000324222">
    <property type="component" value="Unassembled WGS sequence"/>
</dbReference>
<gene>
    <name evidence="1" type="ORF">E2C01_009434</name>
</gene>
<name>A0A5B7D531_PORTR</name>
<reference evidence="1 2" key="1">
    <citation type="submission" date="2019-05" db="EMBL/GenBank/DDBJ databases">
        <title>Another draft genome of Portunus trituberculatus and its Hox gene families provides insights of decapod evolution.</title>
        <authorList>
            <person name="Jeong J.-H."/>
            <person name="Song I."/>
            <person name="Kim S."/>
            <person name="Choi T."/>
            <person name="Kim D."/>
            <person name="Ryu S."/>
            <person name="Kim W."/>
        </authorList>
    </citation>
    <scope>NUCLEOTIDE SEQUENCE [LARGE SCALE GENOMIC DNA]</scope>
    <source>
        <tissue evidence="1">Muscle</tissue>
    </source>
</reference>
<sequence length="67" mass="7366">MTSHTISLHIIKKEKRVDNSGKYPTMGGAASVACVVRVEGREGGKQISPEKREATLRIFFHRGGENV</sequence>